<reference evidence="1 2" key="1">
    <citation type="submission" date="2019-03" db="EMBL/GenBank/DDBJ databases">
        <title>The genome sequence of a newly discovered highly antifungal drug resistant Aspergillus species, Aspergillus tanneri NIH 1004.</title>
        <authorList>
            <person name="Mounaud S."/>
            <person name="Singh I."/>
            <person name="Joardar V."/>
            <person name="Pakala S."/>
            <person name="Pakala S."/>
            <person name="Venepally P."/>
            <person name="Hoover J."/>
            <person name="Nierman W."/>
            <person name="Chung J."/>
            <person name="Losada L."/>
        </authorList>
    </citation>
    <scope>NUCLEOTIDE SEQUENCE [LARGE SCALE GENOMIC DNA]</scope>
    <source>
        <strain evidence="1 2">NIH1004</strain>
    </source>
</reference>
<organism evidence="1 2">
    <name type="scientific">Aspergillus tanneri</name>
    <dbReference type="NCBI Taxonomy" id="1220188"/>
    <lineage>
        <taxon>Eukaryota</taxon>
        <taxon>Fungi</taxon>
        <taxon>Dikarya</taxon>
        <taxon>Ascomycota</taxon>
        <taxon>Pezizomycotina</taxon>
        <taxon>Eurotiomycetes</taxon>
        <taxon>Eurotiomycetidae</taxon>
        <taxon>Eurotiales</taxon>
        <taxon>Aspergillaceae</taxon>
        <taxon>Aspergillus</taxon>
        <taxon>Aspergillus subgen. Circumdati</taxon>
    </lineage>
</organism>
<proteinExistence type="predicted"/>
<accession>A0A4S3J5I4</accession>
<keyword evidence="2" id="KW-1185">Reference proteome</keyword>
<comment type="caution">
    <text evidence="1">The sequence shown here is derived from an EMBL/GenBank/DDBJ whole genome shotgun (WGS) entry which is preliminary data.</text>
</comment>
<dbReference type="VEuPathDB" id="FungiDB:EYZ11_010387"/>
<evidence type="ECO:0000313" key="2">
    <source>
        <dbReference type="Proteomes" id="UP000308092"/>
    </source>
</evidence>
<dbReference type="Proteomes" id="UP000308092">
    <property type="component" value="Unassembled WGS sequence"/>
</dbReference>
<evidence type="ECO:0000313" key="1">
    <source>
        <dbReference type="EMBL" id="THC90160.1"/>
    </source>
</evidence>
<name>A0A4S3J5I4_9EURO</name>
<dbReference type="EMBL" id="SOSA01000553">
    <property type="protein sequence ID" value="THC90160.1"/>
    <property type="molecule type" value="Genomic_DNA"/>
</dbReference>
<dbReference type="STRING" id="1220188.A0A4S3J5I4"/>
<sequence>MSLSLGQKPSWYLKRWFTPELKSQQLEVHRARRRRQDSCAAMGPAHSTSMALFENMRQKRRARTRAIEMAKSIHWREFLDKAGEGHLWKAATYMKPRNSFSTNPLLTVGTDKLTDNKDKAILLTELFLPKIVEAQEELVPPADEIPWESITELGIY</sequence>
<dbReference type="AlphaFoldDB" id="A0A4S3J5I4"/>
<protein>
    <submittedName>
        <fullName evidence="1">Uncharacterized protein</fullName>
    </submittedName>
</protein>
<gene>
    <name evidence="1" type="ORF">EYZ11_010387</name>
</gene>